<dbReference type="GO" id="GO:0005886">
    <property type="term" value="C:plasma membrane"/>
    <property type="evidence" value="ECO:0007669"/>
    <property type="project" value="UniProtKB-SubCell"/>
</dbReference>
<reference evidence="10" key="1">
    <citation type="submission" date="2020-06" db="EMBL/GenBank/DDBJ databases">
        <title>Legume-microbial interactions unlock mineral nutrients during tropical forest succession.</title>
        <authorList>
            <person name="Epihov D.Z."/>
        </authorList>
    </citation>
    <scope>NUCLEOTIDE SEQUENCE [LARGE SCALE GENOMIC DNA]</scope>
    <source>
        <strain evidence="10">Pan2503</strain>
    </source>
</reference>
<feature type="transmembrane region" description="Helical" evidence="7">
    <location>
        <begin position="776"/>
        <end position="799"/>
    </location>
</feature>
<dbReference type="Proteomes" id="UP000567293">
    <property type="component" value="Unassembled WGS sequence"/>
</dbReference>
<comment type="similarity">
    <text evidence="6">Belongs to the ABC-4 integral membrane protein family.</text>
</comment>
<keyword evidence="2" id="KW-1003">Cell membrane</keyword>
<proteinExistence type="inferred from homology"/>
<evidence type="ECO:0000313" key="10">
    <source>
        <dbReference type="EMBL" id="MBA0089066.1"/>
    </source>
</evidence>
<feature type="transmembrane region" description="Helical" evidence="7">
    <location>
        <begin position="691"/>
        <end position="714"/>
    </location>
</feature>
<evidence type="ECO:0000256" key="6">
    <source>
        <dbReference type="ARBA" id="ARBA00038076"/>
    </source>
</evidence>
<dbReference type="NCBIfam" id="TIGR03434">
    <property type="entry name" value="ADOP"/>
    <property type="match status" value="1"/>
</dbReference>
<dbReference type="AlphaFoldDB" id="A0A7V8NX33"/>
<feature type="transmembrane region" description="Helical" evidence="7">
    <location>
        <begin position="20"/>
        <end position="48"/>
    </location>
</feature>
<name>A0A7V8NX33_9BACT</name>
<feature type="domain" description="ABC3 transporter permease C-terminal" evidence="8">
    <location>
        <begin position="288"/>
        <end position="402"/>
    </location>
</feature>
<evidence type="ECO:0000259" key="9">
    <source>
        <dbReference type="Pfam" id="PF12704"/>
    </source>
</evidence>
<organism evidence="10 11">
    <name type="scientific">Candidatus Acidiferrum panamense</name>
    <dbReference type="NCBI Taxonomy" id="2741543"/>
    <lineage>
        <taxon>Bacteria</taxon>
        <taxon>Pseudomonadati</taxon>
        <taxon>Acidobacteriota</taxon>
        <taxon>Terriglobia</taxon>
        <taxon>Candidatus Acidiferrales</taxon>
        <taxon>Candidatus Acidiferrum</taxon>
    </lineage>
</organism>
<keyword evidence="3 7" id="KW-0812">Transmembrane</keyword>
<dbReference type="InterPro" id="IPR050250">
    <property type="entry name" value="Macrolide_Exporter_MacB"/>
</dbReference>
<feature type="domain" description="MacB-like periplasmic core" evidence="9">
    <location>
        <begin position="25"/>
        <end position="245"/>
    </location>
</feature>
<keyword evidence="5 7" id="KW-0472">Membrane</keyword>
<keyword evidence="11" id="KW-1185">Reference proteome</keyword>
<dbReference type="InterPro" id="IPR003838">
    <property type="entry name" value="ABC3_permease_C"/>
</dbReference>
<protein>
    <submittedName>
        <fullName evidence="10">ABC transporter permease</fullName>
    </submittedName>
</protein>
<evidence type="ECO:0000256" key="1">
    <source>
        <dbReference type="ARBA" id="ARBA00004651"/>
    </source>
</evidence>
<comment type="subcellular location">
    <subcellularLocation>
        <location evidence="1">Cell membrane</location>
        <topology evidence="1">Multi-pass membrane protein</topology>
    </subcellularLocation>
</comment>
<gene>
    <name evidence="10" type="ORF">HRJ53_29090</name>
</gene>
<feature type="transmembrane region" description="Helical" evidence="7">
    <location>
        <begin position="279"/>
        <end position="303"/>
    </location>
</feature>
<evidence type="ECO:0000256" key="7">
    <source>
        <dbReference type="SAM" id="Phobius"/>
    </source>
</evidence>
<comment type="caution">
    <text evidence="10">The sequence shown here is derived from an EMBL/GenBank/DDBJ whole genome shotgun (WGS) entry which is preliminary data.</text>
</comment>
<evidence type="ECO:0000256" key="3">
    <source>
        <dbReference type="ARBA" id="ARBA00022692"/>
    </source>
</evidence>
<evidence type="ECO:0000256" key="2">
    <source>
        <dbReference type="ARBA" id="ARBA00022475"/>
    </source>
</evidence>
<evidence type="ECO:0000259" key="8">
    <source>
        <dbReference type="Pfam" id="PF02687"/>
    </source>
</evidence>
<dbReference type="Pfam" id="PF02687">
    <property type="entry name" value="FtsX"/>
    <property type="match status" value="2"/>
</dbReference>
<feature type="domain" description="MacB-like periplasmic core" evidence="9">
    <location>
        <begin position="499"/>
        <end position="648"/>
    </location>
</feature>
<evidence type="ECO:0000256" key="4">
    <source>
        <dbReference type="ARBA" id="ARBA00022989"/>
    </source>
</evidence>
<accession>A0A7V8NX33</accession>
<dbReference type="Pfam" id="PF12704">
    <property type="entry name" value="MacB_PCD"/>
    <property type="match status" value="2"/>
</dbReference>
<feature type="transmembrane region" description="Helical" evidence="7">
    <location>
        <begin position="376"/>
        <end position="397"/>
    </location>
</feature>
<dbReference type="InterPro" id="IPR017800">
    <property type="entry name" value="ADOP"/>
</dbReference>
<feature type="domain" description="ABC3 transporter permease C-terminal" evidence="8">
    <location>
        <begin position="693"/>
        <end position="805"/>
    </location>
</feature>
<feature type="transmembrane region" description="Helical" evidence="7">
    <location>
        <begin position="734"/>
        <end position="755"/>
    </location>
</feature>
<evidence type="ECO:0000256" key="5">
    <source>
        <dbReference type="ARBA" id="ARBA00023136"/>
    </source>
</evidence>
<keyword evidence="4 7" id="KW-1133">Transmembrane helix</keyword>
<dbReference type="GO" id="GO:0022857">
    <property type="term" value="F:transmembrane transporter activity"/>
    <property type="evidence" value="ECO:0007669"/>
    <property type="project" value="TreeGrafter"/>
</dbReference>
<sequence length="813" mass="87510">MNTLLQDLRYALRTLRKNLMMTSVIAVSLAIGIGANSAIFSVVDALLLRPLPYPEPDRLAAVWLHSPSLGILRDWPSPGEYIDIKKENHSFEQMALAQGRVFVLTGREQPERIFGARTQSSLLEMLGAKPLLGRLLLPEDDKPGKPDVAILTERVWRRLFNSDPAIVGKTIVLNGNPFIVAGVLQRSFMLNAEVMPTETPMDKMDILAPLPLGADAEKNRGDENYNIMVRLKPGVSVRQAQADLDVIASRIREKDKRDASFGMHVIGLQEQVVGDVRQALLVVLGSVGLVLLIACANVANLLLTRAASREKEVAIRTALGAAWPRLARQLLTESVLLALLGGGAGLLVAQLSLYVVRTMNPGNIPRLQDITINAAVLAFTLGVSVITGILFGVAPVWRAIKVDLNTSLKAGGRSGQSDGGLHLNRHSLRGLLVVSELTISLMLLIGAGLLIRSFVRLQNVPPGFTTDHVLTMEVAATGPKYRDKKPEVNFYKEVESRVAHLPGVVAEGTVSGLPLSGEVGWGGIDVEGYTPPPGQELQVDLRVASTDYFRTMEIPLRKGRFFNEDDTADKPQVVIIDEKFAERFWPGGDAIGKHVWRDPKKPFTIVGVVGVVKQYGLETDGKIAAYFPQAQRGGDRMFLAVRTSSEAARLSSAVVNQIHAIDPDVVVYGIRTMQDRLHDSLARQRFSSTMLGAFSAFALLLAAVGLYGVMSHLVSQGTHDIGVLVTLGAQPGNIIGLVVGQGMALAGIGVVLGLVGAAALTRVMASLLFGTSTTDAVTFAVVPVLLIIVALASTAIPAWRATSVDPMVALREE</sequence>
<dbReference type="PANTHER" id="PTHR30572">
    <property type="entry name" value="MEMBRANE COMPONENT OF TRANSPORTER-RELATED"/>
    <property type="match status" value="1"/>
</dbReference>
<evidence type="ECO:0000313" key="11">
    <source>
        <dbReference type="Proteomes" id="UP000567293"/>
    </source>
</evidence>
<feature type="transmembrane region" description="Helical" evidence="7">
    <location>
        <begin position="335"/>
        <end position="356"/>
    </location>
</feature>
<dbReference type="EMBL" id="JACDQQ010002818">
    <property type="protein sequence ID" value="MBA0089066.1"/>
    <property type="molecule type" value="Genomic_DNA"/>
</dbReference>
<dbReference type="PANTHER" id="PTHR30572:SF4">
    <property type="entry name" value="ABC TRANSPORTER PERMEASE YTRF"/>
    <property type="match status" value="1"/>
</dbReference>
<dbReference type="InterPro" id="IPR025857">
    <property type="entry name" value="MacB_PCD"/>
</dbReference>